<name>A0A7W1XCE3_9BACL</name>
<keyword evidence="8" id="KW-1185">Reference proteome</keyword>
<dbReference type="GO" id="GO:0016758">
    <property type="term" value="F:hexosyltransferase activity"/>
    <property type="evidence" value="ECO:0007669"/>
    <property type="project" value="InterPro"/>
</dbReference>
<evidence type="ECO:0000259" key="5">
    <source>
        <dbReference type="Pfam" id="PF04101"/>
    </source>
</evidence>
<dbReference type="OrthoDB" id="9815663at2"/>
<dbReference type="SUPFAM" id="SSF53756">
    <property type="entry name" value="UDP-Glycosyltransferase/glycogen phosphorylase"/>
    <property type="match status" value="1"/>
</dbReference>
<evidence type="ECO:0000313" key="7">
    <source>
        <dbReference type="EMBL" id="MBA4544082.1"/>
    </source>
</evidence>
<dbReference type="Proteomes" id="UP000530514">
    <property type="component" value="Unassembled WGS sequence"/>
</dbReference>
<keyword evidence="4" id="KW-0808">Transferase</keyword>
<reference evidence="7 8" key="1">
    <citation type="submission" date="2020-07" db="EMBL/GenBank/DDBJ databases">
        <authorList>
            <person name="Feng H."/>
        </authorList>
    </citation>
    <scope>NUCLEOTIDE SEQUENCE [LARGE SCALE GENOMIC DNA]</scope>
    <source>
        <strain evidence="8">s-11</strain>
    </source>
</reference>
<accession>A0A7W1XCE3</accession>
<evidence type="ECO:0000256" key="1">
    <source>
        <dbReference type="ARBA" id="ARBA00004370"/>
    </source>
</evidence>
<proteinExistence type="inferred from homology"/>
<dbReference type="PANTHER" id="PTHR43025:SF3">
    <property type="entry name" value="MONOGALACTOSYLDIACYLGLYCEROL SYNTHASE 1, CHLOROPLASTIC"/>
    <property type="match status" value="1"/>
</dbReference>
<evidence type="ECO:0000256" key="4">
    <source>
        <dbReference type="ARBA" id="ARBA00022679"/>
    </source>
</evidence>
<feature type="domain" description="Glycosyl transferase family 28 C-terminal" evidence="5">
    <location>
        <begin position="204"/>
        <end position="350"/>
    </location>
</feature>
<evidence type="ECO:0000256" key="2">
    <source>
        <dbReference type="ARBA" id="ARBA00006962"/>
    </source>
</evidence>
<dbReference type="GO" id="GO:0009247">
    <property type="term" value="P:glycolipid biosynthetic process"/>
    <property type="evidence" value="ECO:0007669"/>
    <property type="project" value="InterPro"/>
</dbReference>
<dbReference type="Pfam" id="PF06925">
    <property type="entry name" value="MGDG_synth"/>
    <property type="match status" value="1"/>
</dbReference>
<dbReference type="PANTHER" id="PTHR43025">
    <property type="entry name" value="MONOGALACTOSYLDIACYLGLYCEROL SYNTHASE"/>
    <property type="match status" value="1"/>
</dbReference>
<evidence type="ECO:0000259" key="6">
    <source>
        <dbReference type="Pfam" id="PF06925"/>
    </source>
</evidence>
<comment type="similarity">
    <text evidence="2">Belongs to the glycosyltransferase 28 family.</text>
</comment>
<dbReference type="EMBL" id="JACEIP010000027">
    <property type="protein sequence ID" value="MBA4544082.1"/>
    <property type="molecule type" value="Genomic_DNA"/>
</dbReference>
<comment type="caution">
    <text evidence="7">The sequence shown here is derived from an EMBL/GenBank/DDBJ whole genome shotgun (WGS) entry which is preliminary data.</text>
</comment>
<evidence type="ECO:0000313" key="8">
    <source>
        <dbReference type="Proteomes" id="UP000530514"/>
    </source>
</evidence>
<keyword evidence="3" id="KW-0328">Glycosyltransferase</keyword>
<feature type="domain" description="Diacylglycerol glucosyltransferase N-terminal" evidence="6">
    <location>
        <begin position="16"/>
        <end position="178"/>
    </location>
</feature>
<dbReference type="Pfam" id="PF04101">
    <property type="entry name" value="Glyco_tran_28_C"/>
    <property type="match status" value="1"/>
</dbReference>
<evidence type="ECO:0000256" key="3">
    <source>
        <dbReference type="ARBA" id="ARBA00022676"/>
    </source>
</evidence>
<dbReference type="InterPro" id="IPR007235">
    <property type="entry name" value="Glyco_trans_28_C"/>
</dbReference>
<sequence length="371" mass="41633">MVKILILTETVAGYGHYSAANSLKKAIRMRYPSLEVHIVCMLPLISKPLETLIGKFYTQTLRFAPSLWGAAYSQDREWDRFFREPLGKLVSGKLKEIIDSLSPKLIVCTHAFCLSACTHLKQKKAGSFRLGAVVTDFDAHSFWIHPDVDFYIIAHEEIGNKIRMKTPLPRLYPTGIPIDPSFSLNQKDARRARQQLGIDLDRFTILLMGGGGGMGPIKKSLDSFRKSFCHQPFQLLIITGNNQALYESLHMETRTDPHIYTFPFVHNMVDFMCASDFIITKPGGMTCSEAMATGLPMVICKPIPGQEENNSDFLLNRGAAIRQDKPKRLPEDLSGLLQQPQQLALMRKQASSIGKPYSSFHGAEIIADHLH</sequence>
<dbReference type="RefSeq" id="WP_033102328.1">
    <property type="nucleotide sequence ID" value="NZ_JACEIP010000027.1"/>
</dbReference>
<dbReference type="InterPro" id="IPR009695">
    <property type="entry name" value="Diacylglyc_glucosyltr_N"/>
</dbReference>
<organism evidence="7 8">
    <name type="scientific">Thermoactinomyces daqus</name>
    <dbReference type="NCBI Taxonomy" id="1329516"/>
    <lineage>
        <taxon>Bacteria</taxon>
        <taxon>Bacillati</taxon>
        <taxon>Bacillota</taxon>
        <taxon>Bacilli</taxon>
        <taxon>Bacillales</taxon>
        <taxon>Thermoactinomycetaceae</taxon>
        <taxon>Thermoactinomyces</taxon>
    </lineage>
</organism>
<dbReference type="Gene3D" id="3.40.50.2000">
    <property type="entry name" value="Glycogen Phosphorylase B"/>
    <property type="match status" value="1"/>
</dbReference>
<dbReference type="GO" id="GO:0016020">
    <property type="term" value="C:membrane"/>
    <property type="evidence" value="ECO:0007669"/>
    <property type="project" value="UniProtKB-SubCell"/>
</dbReference>
<comment type="subcellular location">
    <subcellularLocation>
        <location evidence="1">Membrane</location>
    </subcellularLocation>
</comment>
<gene>
    <name evidence="7" type="ORF">H1164_14445</name>
</gene>
<protein>
    <submittedName>
        <fullName evidence="7">Uncharacterized protein</fullName>
    </submittedName>
</protein>
<dbReference type="AlphaFoldDB" id="A0A7W1XCE3"/>
<dbReference type="InterPro" id="IPR050519">
    <property type="entry name" value="Glycosyltransf_28_UgtP"/>
</dbReference>